<comment type="caution">
    <text evidence="2">The sequence shown here is derived from an EMBL/GenBank/DDBJ whole genome shotgun (WGS) entry which is preliminary data.</text>
</comment>
<evidence type="ECO:0000313" key="3">
    <source>
        <dbReference type="Proteomes" id="UP000184267"/>
    </source>
</evidence>
<proteinExistence type="predicted"/>
<feature type="non-terminal residue" evidence="2">
    <location>
        <position position="1"/>
    </location>
</feature>
<evidence type="ECO:0000256" key="1">
    <source>
        <dbReference type="SAM" id="MobiDB-lite"/>
    </source>
</evidence>
<dbReference type="Proteomes" id="UP000184267">
    <property type="component" value="Unassembled WGS sequence"/>
</dbReference>
<organism evidence="2 3">
    <name type="scientific">Trametes pubescens</name>
    <name type="common">White-rot fungus</name>
    <dbReference type="NCBI Taxonomy" id="154538"/>
    <lineage>
        <taxon>Eukaryota</taxon>
        <taxon>Fungi</taxon>
        <taxon>Dikarya</taxon>
        <taxon>Basidiomycota</taxon>
        <taxon>Agaricomycotina</taxon>
        <taxon>Agaricomycetes</taxon>
        <taxon>Polyporales</taxon>
        <taxon>Polyporaceae</taxon>
        <taxon>Trametes</taxon>
    </lineage>
</organism>
<feature type="region of interest" description="Disordered" evidence="1">
    <location>
        <begin position="1"/>
        <end position="38"/>
    </location>
</feature>
<keyword evidence="3" id="KW-1185">Reference proteome</keyword>
<name>A0A1M2VST1_TRAPU</name>
<feature type="region of interest" description="Disordered" evidence="1">
    <location>
        <begin position="321"/>
        <end position="362"/>
    </location>
</feature>
<dbReference type="EMBL" id="MNAD01000754">
    <property type="protein sequence ID" value="OJT10663.1"/>
    <property type="molecule type" value="Genomic_DNA"/>
</dbReference>
<dbReference type="AlphaFoldDB" id="A0A1M2VST1"/>
<evidence type="ECO:0000313" key="2">
    <source>
        <dbReference type="EMBL" id="OJT10663.1"/>
    </source>
</evidence>
<reference evidence="2 3" key="1">
    <citation type="submission" date="2016-10" db="EMBL/GenBank/DDBJ databases">
        <title>Genome sequence of the basidiomycete white-rot fungus Trametes pubescens.</title>
        <authorList>
            <person name="Makela M.R."/>
            <person name="Granchi Z."/>
            <person name="Peng M."/>
            <person name="De Vries R.P."/>
            <person name="Grigoriev I."/>
            <person name="Riley R."/>
            <person name="Hilden K."/>
        </authorList>
    </citation>
    <scope>NUCLEOTIDE SEQUENCE [LARGE SCALE GENOMIC DNA]</scope>
    <source>
        <strain evidence="2 3">FBCC735</strain>
    </source>
</reference>
<protein>
    <submittedName>
        <fullName evidence="2">Uncharacterized protein</fullName>
    </submittedName>
</protein>
<accession>A0A1M2VST1</accession>
<sequence length="362" mass="39791">NATPKTKGRAAEASRTMQGLLREDESDQEQFTKGLTPAEARAKAEADAADRAVSRPWIMDFKGVKGISRCTPYYDLNHDAFDGVSTEKVNGLLQTNRYAVLATIWEALTTILEGARETVLKALDEQKLLDTPEAEDALDALVVIPISSGSDWVLIKTPSSYFQSLLVEQRNVYHQQLQTTVFFRPVEFNPRGSRLIRATIREDDMGGLTEAAIGIMIMGDLATSRGIIRKIKSRGRFAVPKGGRSVEIIYEIELEKGKEAEMGDLKHMLRIADGTVIRDVLVGHSPYCKGCKSRNHTLFGCPWLATNLRLDNNYANRVTSNPTGRTFASIAAPSNDDPKDAQSESNGTPGEDSRQADVAMDG</sequence>
<gene>
    <name evidence="2" type="ORF">TRAPUB_12820</name>
</gene>